<accession>A0A0F9P8Y1</accession>
<evidence type="ECO:0000313" key="1">
    <source>
        <dbReference type="EMBL" id="KKN20902.1"/>
    </source>
</evidence>
<gene>
    <name evidence="1" type="ORF">LCGC14_0930810</name>
</gene>
<reference evidence="1" key="1">
    <citation type="journal article" date="2015" name="Nature">
        <title>Complex archaea that bridge the gap between prokaryotes and eukaryotes.</title>
        <authorList>
            <person name="Spang A."/>
            <person name="Saw J.H."/>
            <person name="Jorgensen S.L."/>
            <person name="Zaremba-Niedzwiedzka K."/>
            <person name="Martijn J."/>
            <person name="Lind A.E."/>
            <person name="van Eijk R."/>
            <person name="Schleper C."/>
            <person name="Guy L."/>
            <person name="Ettema T.J."/>
        </authorList>
    </citation>
    <scope>NUCLEOTIDE SEQUENCE</scope>
</reference>
<proteinExistence type="predicted"/>
<organism evidence="1">
    <name type="scientific">marine sediment metagenome</name>
    <dbReference type="NCBI Taxonomy" id="412755"/>
    <lineage>
        <taxon>unclassified sequences</taxon>
        <taxon>metagenomes</taxon>
        <taxon>ecological metagenomes</taxon>
    </lineage>
</organism>
<dbReference type="AlphaFoldDB" id="A0A0F9P8Y1"/>
<comment type="caution">
    <text evidence="1">The sequence shown here is derived from an EMBL/GenBank/DDBJ whole genome shotgun (WGS) entry which is preliminary data.</text>
</comment>
<sequence>MTKDYTLKLEDLVKKIVDAYNEIDIFPIKYNATSKRLKPVIYKEVNRMLDFLEKEKKDNNPVLIKLLKKEHYKGVSEMIERNKRF</sequence>
<dbReference type="EMBL" id="LAZR01003197">
    <property type="protein sequence ID" value="KKN20902.1"/>
    <property type="molecule type" value="Genomic_DNA"/>
</dbReference>
<name>A0A0F9P8Y1_9ZZZZ</name>
<protein>
    <submittedName>
        <fullName evidence="1">Uncharacterized protein</fullName>
    </submittedName>
</protein>